<dbReference type="Proteomes" id="UP000663888">
    <property type="component" value="Unassembled WGS sequence"/>
</dbReference>
<feature type="transmembrane region" description="Helical" evidence="2">
    <location>
        <begin position="157"/>
        <end position="184"/>
    </location>
</feature>
<evidence type="ECO:0000256" key="2">
    <source>
        <dbReference type="SAM" id="Phobius"/>
    </source>
</evidence>
<evidence type="ECO:0008006" key="5">
    <source>
        <dbReference type="Google" id="ProtNLM"/>
    </source>
</evidence>
<name>A0A8H3GBR9_9AGAM</name>
<evidence type="ECO:0000313" key="3">
    <source>
        <dbReference type="EMBL" id="CAE6445755.1"/>
    </source>
</evidence>
<proteinExistence type="predicted"/>
<sequence>MVSTPPTNKPLPSHPIFQAFWYLGCILTLGYAPKCLRRIEEWQIYDLSVYDKQYRAYSFPVDTKRLGLGSSKRAKQQKEWDRLMVPFSIITATSAAALAIPSPLNSHWLTAALYTAAFGVSLEGLLLTTYLTVFGGSSSAETIGRLANGKAFLRGTVGPVAIVTALPAALVTYAALFLLGGLVVMTGAAPNENGIAEHKVAFQAIAIVPVCTVLVCVLVAVIGCEVFIWMEARHTQAGDTEEPEGLPFSVEKESEGMC</sequence>
<feature type="region of interest" description="Disordered" evidence="1">
    <location>
        <begin position="239"/>
        <end position="258"/>
    </location>
</feature>
<feature type="transmembrane region" description="Helical" evidence="2">
    <location>
        <begin position="112"/>
        <end position="136"/>
    </location>
</feature>
<gene>
    <name evidence="3" type="ORF">RDB_LOCUS58257</name>
</gene>
<organism evidence="3 4">
    <name type="scientific">Rhizoctonia solani</name>
    <dbReference type="NCBI Taxonomy" id="456999"/>
    <lineage>
        <taxon>Eukaryota</taxon>
        <taxon>Fungi</taxon>
        <taxon>Dikarya</taxon>
        <taxon>Basidiomycota</taxon>
        <taxon>Agaricomycotina</taxon>
        <taxon>Agaricomycetes</taxon>
        <taxon>Cantharellales</taxon>
        <taxon>Ceratobasidiaceae</taxon>
        <taxon>Rhizoctonia</taxon>
    </lineage>
</organism>
<evidence type="ECO:0000256" key="1">
    <source>
        <dbReference type="SAM" id="MobiDB-lite"/>
    </source>
</evidence>
<keyword evidence="2" id="KW-0472">Membrane</keyword>
<protein>
    <recommendedName>
        <fullName evidence="5">Transmembrane protein</fullName>
    </recommendedName>
</protein>
<keyword evidence="2" id="KW-0812">Transmembrane</keyword>
<feature type="transmembrane region" description="Helical" evidence="2">
    <location>
        <begin position="204"/>
        <end position="228"/>
    </location>
</feature>
<feature type="transmembrane region" description="Helical" evidence="2">
    <location>
        <begin position="83"/>
        <end position="100"/>
    </location>
</feature>
<comment type="caution">
    <text evidence="3">The sequence shown here is derived from an EMBL/GenBank/DDBJ whole genome shotgun (WGS) entry which is preliminary data.</text>
</comment>
<keyword evidence="2" id="KW-1133">Transmembrane helix</keyword>
<evidence type="ECO:0000313" key="4">
    <source>
        <dbReference type="Proteomes" id="UP000663888"/>
    </source>
</evidence>
<reference evidence="3" key="1">
    <citation type="submission" date="2021-01" db="EMBL/GenBank/DDBJ databases">
        <authorList>
            <person name="Kaushik A."/>
        </authorList>
    </citation>
    <scope>NUCLEOTIDE SEQUENCE</scope>
    <source>
        <strain evidence="3">AG4-R118</strain>
    </source>
</reference>
<dbReference type="AlphaFoldDB" id="A0A8H3GBR9"/>
<feature type="transmembrane region" description="Helical" evidence="2">
    <location>
        <begin position="15"/>
        <end position="32"/>
    </location>
</feature>
<dbReference type="EMBL" id="CAJMWX010001030">
    <property type="protein sequence ID" value="CAE6445755.1"/>
    <property type="molecule type" value="Genomic_DNA"/>
</dbReference>
<accession>A0A8H3GBR9</accession>